<keyword evidence="3" id="KW-1185">Reference proteome</keyword>
<proteinExistence type="predicted"/>
<feature type="compositionally biased region" description="Polar residues" evidence="1">
    <location>
        <begin position="106"/>
        <end position="131"/>
    </location>
</feature>
<reference evidence="2 3" key="1">
    <citation type="submission" date="2020-09" db="EMBL/GenBank/DDBJ databases">
        <title>De no assembly of potato wild relative species, Solanum commersonii.</title>
        <authorList>
            <person name="Cho K."/>
        </authorList>
    </citation>
    <scope>NUCLEOTIDE SEQUENCE [LARGE SCALE GENOMIC DNA]</scope>
    <source>
        <strain evidence="2">LZ3.2</strain>
        <tissue evidence="2">Leaf</tissue>
    </source>
</reference>
<evidence type="ECO:0000313" key="3">
    <source>
        <dbReference type="Proteomes" id="UP000824120"/>
    </source>
</evidence>
<accession>A0A9J5YHW6</accession>
<dbReference type="EMBL" id="JACXVP010000006">
    <property type="protein sequence ID" value="KAG5599248.1"/>
    <property type="molecule type" value="Genomic_DNA"/>
</dbReference>
<name>A0A9J5YHW6_SOLCO</name>
<evidence type="ECO:0000256" key="1">
    <source>
        <dbReference type="SAM" id="MobiDB-lite"/>
    </source>
</evidence>
<gene>
    <name evidence="2" type="ORF">H5410_030618</name>
</gene>
<protein>
    <submittedName>
        <fullName evidence="2">Uncharacterized protein</fullName>
    </submittedName>
</protein>
<comment type="caution">
    <text evidence="2">The sequence shown here is derived from an EMBL/GenBank/DDBJ whole genome shotgun (WGS) entry which is preliminary data.</text>
</comment>
<feature type="compositionally biased region" description="Polar residues" evidence="1">
    <location>
        <begin position="12"/>
        <end position="23"/>
    </location>
</feature>
<feature type="region of interest" description="Disordered" evidence="1">
    <location>
        <begin position="1"/>
        <end position="24"/>
    </location>
</feature>
<feature type="region of interest" description="Disordered" evidence="1">
    <location>
        <begin position="106"/>
        <end position="153"/>
    </location>
</feature>
<dbReference type="AlphaFoldDB" id="A0A9J5YHW6"/>
<evidence type="ECO:0000313" key="2">
    <source>
        <dbReference type="EMBL" id="KAG5599248.1"/>
    </source>
</evidence>
<sequence>MKSEKKNPRGPTHQQPAQQTTCQRRLVPPDARLCQFQRPKPAGIMSNTSPIGEVLANISKQVVEMNGKIGGMEERLVRVENENRRNAIQPEYDEIRRASVHSTTLASVQADNLCSPPQSQTRSYQRPTFQTPNPPNHLRQPTPHPNPQHYHLP</sequence>
<dbReference type="Proteomes" id="UP000824120">
    <property type="component" value="Chromosome 6"/>
</dbReference>
<organism evidence="2 3">
    <name type="scientific">Solanum commersonii</name>
    <name type="common">Commerson's wild potato</name>
    <name type="synonym">Commerson's nightshade</name>
    <dbReference type="NCBI Taxonomy" id="4109"/>
    <lineage>
        <taxon>Eukaryota</taxon>
        <taxon>Viridiplantae</taxon>
        <taxon>Streptophyta</taxon>
        <taxon>Embryophyta</taxon>
        <taxon>Tracheophyta</taxon>
        <taxon>Spermatophyta</taxon>
        <taxon>Magnoliopsida</taxon>
        <taxon>eudicotyledons</taxon>
        <taxon>Gunneridae</taxon>
        <taxon>Pentapetalae</taxon>
        <taxon>asterids</taxon>
        <taxon>lamiids</taxon>
        <taxon>Solanales</taxon>
        <taxon>Solanaceae</taxon>
        <taxon>Solanoideae</taxon>
        <taxon>Solaneae</taxon>
        <taxon>Solanum</taxon>
    </lineage>
</organism>